<dbReference type="SUPFAM" id="SSF50370">
    <property type="entry name" value="Ricin B-like lectins"/>
    <property type="match status" value="1"/>
</dbReference>
<dbReference type="AlphaFoldDB" id="A0A7X9RZQ4"/>
<dbReference type="GO" id="GO:0030246">
    <property type="term" value="F:carbohydrate binding"/>
    <property type="evidence" value="ECO:0007669"/>
    <property type="project" value="UniProtKB-KW"/>
</dbReference>
<accession>A0A7X9RZQ4</accession>
<dbReference type="EMBL" id="JABANE010000111">
    <property type="protein sequence ID" value="NME71730.1"/>
    <property type="molecule type" value="Genomic_DNA"/>
</dbReference>
<name>A0A7X9RZQ4_9BACT</name>
<feature type="signal peptide" evidence="1">
    <location>
        <begin position="1"/>
        <end position="23"/>
    </location>
</feature>
<evidence type="ECO:0000313" key="3">
    <source>
        <dbReference type="EMBL" id="NME71730.1"/>
    </source>
</evidence>
<gene>
    <name evidence="3" type="ORF">HHU12_27440</name>
</gene>
<sequence>MKRTFVLFVCSTLLMLYSFNVKAQKVLVKPTIQFEGETYYIRSVETTKTFDLPGTDKEHSSKKNGAKLGLYNHENMIDRKYKFKKSRYKDWYFILVNSDKFRLDVHGCYKDKYFCKTYKHKKGAQLQIWSYDGSNDNDGVGLFRFIEVRKGQYRILNKYSGLSLDATGDNKVIIWDWHGGQNQLWEFIHVKTGQRYEGKLSSL</sequence>
<feature type="domain" description="Ricin B lectin" evidence="2">
    <location>
        <begin position="143"/>
        <end position="193"/>
    </location>
</feature>
<proteinExistence type="predicted"/>
<comment type="caution">
    <text evidence="3">The sequence shown here is derived from an EMBL/GenBank/DDBJ whole genome shotgun (WGS) entry which is preliminary data.</text>
</comment>
<organism evidence="3 4">
    <name type="scientific">Flammeovirga aprica JL-4</name>
    <dbReference type="NCBI Taxonomy" id="694437"/>
    <lineage>
        <taxon>Bacteria</taxon>
        <taxon>Pseudomonadati</taxon>
        <taxon>Bacteroidota</taxon>
        <taxon>Cytophagia</taxon>
        <taxon>Cytophagales</taxon>
        <taxon>Flammeovirgaceae</taxon>
        <taxon>Flammeovirga</taxon>
    </lineage>
</organism>
<protein>
    <submittedName>
        <fullName evidence="3">Ricin-type beta-trefoil lectin domain protein</fullName>
    </submittedName>
</protein>
<keyword evidence="3" id="KW-0430">Lectin</keyword>
<evidence type="ECO:0000256" key="1">
    <source>
        <dbReference type="SAM" id="SignalP"/>
    </source>
</evidence>
<keyword evidence="4" id="KW-1185">Reference proteome</keyword>
<dbReference type="InterPro" id="IPR000772">
    <property type="entry name" value="Ricin_B_lectin"/>
</dbReference>
<dbReference type="CDD" id="cd00161">
    <property type="entry name" value="beta-trefoil_Ricin-like"/>
    <property type="match status" value="1"/>
</dbReference>
<evidence type="ECO:0000259" key="2">
    <source>
        <dbReference type="Pfam" id="PF14200"/>
    </source>
</evidence>
<keyword evidence="1" id="KW-0732">Signal</keyword>
<dbReference type="Proteomes" id="UP000576082">
    <property type="component" value="Unassembled WGS sequence"/>
</dbReference>
<reference evidence="3 4" key="1">
    <citation type="submission" date="2020-04" db="EMBL/GenBank/DDBJ databases">
        <title>Flammeovirga sp. SR4, a novel species isolated from seawater.</title>
        <authorList>
            <person name="Wang X."/>
        </authorList>
    </citation>
    <scope>NUCLEOTIDE SEQUENCE [LARGE SCALE GENOMIC DNA]</scope>
    <source>
        <strain evidence="3 4">ATCC 23126</strain>
    </source>
</reference>
<evidence type="ECO:0000313" key="4">
    <source>
        <dbReference type="Proteomes" id="UP000576082"/>
    </source>
</evidence>
<dbReference type="Gene3D" id="2.80.10.50">
    <property type="match status" value="2"/>
</dbReference>
<dbReference type="InterPro" id="IPR035992">
    <property type="entry name" value="Ricin_B-like_lectins"/>
</dbReference>
<dbReference type="RefSeq" id="WP_169659936.1">
    <property type="nucleotide sequence ID" value="NZ_JABANE010000111.1"/>
</dbReference>
<dbReference type="Pfam" id="PF14200">
    <property type="entry name" value="RicinB_lectin_2"/>
    <property type="match status" value="1"/>
</dbReference>
<feature type="chain" id="PRO_5030527924" evidence="1">
    <location>
        <begin position="24"/>
        <end position="203"/>
    </location>
</feature>